<evidence type="ECO:0000313" key="2">
    <source>
        <dbReference type="EMBL" id="PKA58469.1"/>
    </source>
</evidence>
<dbReference type="Proteomes" id="UP000236161">
    <property type="component" value="Unassembled WGS sequence"/>
</dbReference>
<organism evidence="2 3">
    <name type="scientific">Apostasia shenzhenica</name>
    <dbReference type="NCBI Taxonomy" id="1088818"/>
    <lineage>
        <taxon>Eukaryota</taxon>
        <taxon>Viridiplantae</taxon>
        <taxon>Streptophyta</taxon>
        <taxon>Embryophyta</taxon>
        <taxon>Tracheophyta</taxon>
        <taxon>Spermatophyta</taxon>
        <taxon>Magnoliopsida</taxon>
        <taxon>Liliopsida</taxon>
        <taxon>Asparagales</taxon>
        <taxon>Orchidaceae</taxon>
        <taxon>Apostasioideae</taxon>
        <taxon>Apostasia</taxon>
    </lineage>
</organism>
<keyword evidence="3" id="KW-1185">Reference proteome</keyword>
<dbReference type="EMBL" id="KZ451953">
    <property type="protein sequence ID" value="PKA58469.1"/>
    <property type="molecule type" value="Genomic_DNA"/>
</dbReference>
<accession>A0A2I0ASD7</accession>
<gene>
    <name evidence="2" type="ORF">AXF42_Ash013975</name>
</gene>
<dbReference type="InterPro" id="IPR058353">
    <property type="entry name" value="DUF8040"/>
</dbReference>
<sequence>MSSATFVQLKELMVTQGHITDSRNTSALEQLAMFMRVLTHSGSIVTSQNIFSTP</sequence>
<evidence type="ECO:0000259" key="1">
    <source>
        <dbReference type="Pfam" id="PF26138"/>
    </source>
</evidence>
<name>A0A2I0ASD7_9ASPA</name>
<proteinExistence type="predicted"/>
<evidence type="ECO:0000313" key="3">
    <source>
        <dbReference type="Proteomes" id="UP000236161"/>
    </source>
</evidence>
<feature type="domain" description="DUF8040" evidence="1">
    <location>
        <begin position="1"/>
        <end position="52"/>
    </location>
</feature>
<dbReference type="OrthoDB" id="665395at2759"/>
<protein>
    <recommendedName>
        <fullName evidence="1">DUF8040 domain-containing protein</fullName>
    </recommendedName>
</protein>
<dbReference type="Pfam" id="PF26138">
    <property type="entry name" value="DUF8040"/>
    <property type="match status" value="1"/>
</dbReference>
<dbReference type="AlphaFoldDB" id="A0A2I0ASD7"/>
<reference evidence="2 3" key="1">
    <citation type="journal article" date="2017" name="Nature">
        <title>The Apostasia genome and the evolution of orchids.</title>
        <authorList>
            <person name="Zhang G.Q."/>
            <person name="Liu K.W."/>
            <person name="Li Z."/>
            <person name="Lohaus R."/>
            <person name="Hsiao Y.Y."/>
            <person name="Niu S.C."/>
            <person name="Wang J.Y."/>
            <person name="Lin Y.C."/>
            <person name="Xu Q."/>
            <person name="Chen L.J."/>
            <person name="Yoshida K."/>
            <person name="Fujiwara S."/>
            <person name="Wang Z.W."/>
            <person name="Zhang Y.Q."/>
            <person name="Mitsuda N."/>
            <person name="Wang M."/>
            <person name="Liu G.H."/>
            <person name="Pecoraro L."/>
            <person name="Huang H.X."/>
            <person name="Xiao X.J."/>
            <person name="Lin M."/>
            <person name="Wu X.Y."/>
            <person name="Wu W.L."/>
            <person name="Chen Y.Y."/>
            <person name="Chang S.B."/>
            <person name="Sakamoto S."/>
            <person name="Ohme-Takagi M."/>
            <person name="Yagi M."/>
            <person name="Zeng S.J."/>
            <person name="Shen C.Y."/>
            <person name="Yeh C.M."/>
            <person name="Luo Y.B."/>
            <person name="Tsai W.C."/>
            <person name="Van de Peer Y."/>
            <person name="Liu Z.J."/>
        </authorList>
    </citation>
    <scope>NUCLEOTIDE SEQUENCE [LARGE SCALE GENOMIC DNA]</scope>
    <source>
        <strain evidence="3">cv. Shenzhen</strain>
        <tissue evidence="2">Stem</tissue>
    </source>
</reference>